<dbReference type="OrthoDB" id="167955at2759"/>
<organism evidence="3 4">
    <name type="scientific">Rotaria sordida</name>
    <dbReference type="NCBI Taxonomy" id="392033"/>
    <lineage>
        <taxon>Eukaryota</taxon>
        <taxon>Metazoa</taxon>
        <taxon>Spiralia</taxon>
        <taxon>Gnathifera</taxon>
        <taxon>Rotifera</taxon>
        <taxon>Eurotatoria</taxon>
        <taxon>Bdelloidea</taxon>
        <taxon>Philodinida</taxon>
        <taxon>Philodinidae</taxon>
        <taxon>Rotaria</taxon>
    </lineage>
</organism>
<evidence type="ECO:0000256" key="1">
    <source>
        <dbReference type="SAM" id="MobiDB-lite"/>
    </source>
</evidence>
<dbReference type="EMBL" id="CAJNOU010002143">
    <property type="protein sequence ID" value="CAF1293994.1"/>
    <property type="molecule type" value="Genomic_DNA"/>
</dbReference>
<reference evidence="3" key="1">
    <citation type="submission" date="2021-02" db="EMBL/GenBank/DDBJ databases">
        <authorList>
            <person name="Nowell W R."/>
        </authorList>
    </citation>
    <scope>NUCLEOTIDE SEQUENCE</scope>
</reference>
<name>A0A815DI97_9BILA</name>
<dbReference type="EMBL" id="CAJNOO010001518">
    <property type="protein sequence ID" value="CAF1164966.1"/>
    <property type="molecule type" value="Genomic_DNA"/>
</dbReference>
<feature type="region of interest" description="Disordered" evidence="1">
    <location>
        <begin position="47"/>
        <end position="81"/>
    </location>
</feature>
<gene>
    <name evidence="2" type="ORF">RFH988_LOCUS22644</name>
    <name evidence="3" type="ORF">SEV965_LOCUS25922</name>
</gene>
<dbReference type="AlphaFoldDB" id="A0A815DI97"/>
<feature type="compositionally biased region" description="Polar residues" evidence="1">
    <location>
        <begin position="64"/>
        <end position="75"/>
    </location>
</feature>
<dbReference type="Proteomes" id="UP000663882">
    <property type="component" value="Unassembled WGS sequence"/>
</dbReference>
<evidence type="ECO:0000313" key="4">
    <source>
        <dbReference type="Proteomes" id="UP000663889"/>
    </source>
</evidence>
<feature type="non-terminal residue" evidence="3">
    <location>
        <position position="1"/>
    </location>
</feature>
<accession>A0A815DI97</accession>
<dbReference type="Proteomes" id="UP000663889">
    <property type="component" value="Unassembled WGS sequence"/>
</dbReference>
<protein>
    <submittedName>
        <fullName evidence="3">Uncharacterized protein</fullName>
    </submittedName>
</protein>
<evidence type="ECO:0000313" key="2">
    <source>
        <dbReference type="EMBL" id="CAF1164966.1"/>
    </source>
</evidence>
<evidence type="ECO:0000313" key="3">
    <source>
        <dbReference type="EMBL" id="CAF1293994.1"/>
    </source>
</evidence>
<proteinExistence type="predicted"/>
<sequence length="81" mass="9347">IQLIMGGVEGKPDANQRGHAAQIRQMDDNRNRTMLNSQERNFINSVIHGKSKQHTPKFDKDLQDLTQKYTPNNQYRPKDGL</sequence>
<comment type="caution">
    <text evidence="3">The sequence shown here is derived from an EMBL/GenBank/DDBJ whole genome shotgun (WGS) entry which is preliminary data.</text>
</comment>